<dbReference type="EMBL" id="JBHSGI010000033">
    <property type="protein sequence ID" value="MFC4671390.1"/>
    <property type="molecule type" value="Genomic_DNA"/>
</dbReference>
<name>A0ABV9KN65_9RHOB</name>
<evidence type="ECO:0000313" key="1">
    <source>
        <dbReference type="EMBL" id="MFC4671390.1"/>
    </source>
</evidence>
<dbReference type="Pfam" id="PF13328">
    <property type="entry name" value="HD_4"/>
    <property type="match status" value="1"/>
</dbReference>
<reference evidence="2" key="1">
    <citation type="journal article" date="2019" name="Int. J. Syst. Evol. Microbiol.">
        <title>The Global Catalogue of Microorganisms (GCM) 10K type strain sequencing project: providing services to taxonomists for standard genome sequencing and annotation.</title>
        <authorList>
            <consortium name="The Broad Institute Genomics Platform"/>
            <consortium name="The Broad Institute Genome Sequencing Center for Infectious Disease"/>
            <person name="Wu L."/>
            <person name="Ma J."/>
        </authorList>
    </citation>
    <scope>NUCLEOTIDE SEQUENCE [LARGE SCALE GENOMIC DNA]</scope>
    <source>
        <strain evidence="2">CGMCC 4.7283</strain>
    </source>
</reference>
<gene>
    <name evidence="1" type="ORF">ACFO5X_22750</name>
</gene>
<dbReference type="Proteomes" id="UP001595973">
    <property type="component" value="Unassembled WGS sequence"/>
</dbReference>
<organism evidence="1 2">
    <name type="scientific">Seohaeicola nanhaiensis</name>
    <dbReference type="NCBI Taxonomy" id="1387282"/>
    <lineage>
        <taxon>Bacteria</taxon>
        <taxon>Pseudomonadati</taxon>
        <taxon>Pseudomonadota</taxon>
        <taxon>Alphaproteobacteria</taxon>
        <taxon>Rhodobacterales</taxon>
        <taxon>Roseobacteraceae</taxon>
        <taxon>Seohaeicola</taxon>
    </lineage>
</organism>
<dbReference type="PANTHER" id="PTHR46246">
    <property type="entry name" value="GUANOSINE-3',5'-BIS(DIPHOSPHATE) 3'-PYROPHOSPHOHYDROLASE MESH1"/>
    <property type="match status" value="1"/>
</dbReference>
<dbReference type="Gene3D" id="1.10.3210.10">
    <property type="entry name" value="Hypothetical protein af1432"/>
    <property type="match status" value="1"/>
</dbReference>
<accession>A0ABV9KN65</accession>
<dbReference type="PANTHER" id="PTHR46246:SF1">
    <property type="entry name" value="GUANOSINE-3',5'-BIS(DIPHOSPHATE) 3'-PYROPHOSPHOHYDROLASE MESH1"/>
    <property type="match status" value="1"/>
</dbReference>
<comment type="caution">
    <text evidence="1">The sequence shown here is derived from an EMBL/GenBank/DDBJ whole genome shotgun (WGS) entry which is preliminary data.</text>
</comment>
<proteinExistence type="predicted"/>
<keyword evidence="2" id="KW-1185">Reference proteome</keyword>
<dbReference type="RefSeq" id="WP_380721875.1">
    <property type="nucleotide sequence ID" value="NZ_JBHSGI010000033.1"/>
</dbReference>
<sequence>MIRSAETFARSAHAGQFRKGAARLPYDTHLAEVADFVTRHGGDPAAVAAAWLHDTVEDTEVSFADLEAKFGAEVTGLVRELTDDKALAKAERKRMQVVHAPGKSPKAALVKLGDKTSNVRSLRLNPPGWPPERIAAYVAWAAQVVGALPPQSEAALAEFRAAVALHD</sequence>
<dbReference type="SUPFAM" id="SSF109604">
    <property type="entry name" value="HD-domain/PDEase-like"/>
    <property type="match status" value="1"/>
</dbReference>
<protein>
    <submittedName>
        <fullName evidence="1">HD domain-containing protein</fullName>
    </submittedName>
</protein>
<dbReference type="InterPro" id="IPR052194">
    <property type="entry name" value="MESH1"/>
</dbReference>
<evidence type="ECO:0000313" key="2">
    <source>
        <dbReference type="Proteomes" id="UP001595973"/>
    </source>
</evidence>